<evidence type="ECO:0000256" key="5">
    <source>
        <dbReference type="ARBA" id="ARBA00022723"/>
    </source>
</evidence>
<organism evidence="14 15">
    <name type="scientific">Arachis hypogaea</name>
    <name type="common">Peanut</name>
    <dbReference type="NCBI Taxonomy" id="3818"/>
    <lineage>
        <taxon>Eukaryota</taxon>
        <taxon>Viridiplantae</taxon>
        <taxon>Streptophyta</taxon>
        <taxon>Embryophyta</taxon>
        <taxon>Tracheophyta</taxon>
        <taxon>Spermatophyta</taxon>
        <taxon>Magnoliopsida</taxon>
        <taxon>eudicotyledons</taxon>
        <taxon>Gunneridae</taxon>
        <taxon>Pentapetalae</taxon>
        <taxon>rosids</taxon>
        <taxon>fabids</taxon>
        <taxon>Fabales</taxon>
        <taxon>Fabaceae</taxon>
        <taxon>Papilionoideae</taxon>
        <taxon>50 kb inversion clade</taxon>
        <taxon>dalbergioids sensu lato</taxon>
        <taxon>Dalbergieae</taxon>
        <taxon>Pterocarpus clade</taxon>
        <taxon>Arachis</taxon>
    </lineage>
</organism>
<keyword evidence="7 12" id="KW-0560">Oxidoreductase</keyword>
<keyword evidence="8 11" id="KW-0408">Iron</keyword>
<keyword evidence="9 12" id="KW-0503">Monooxygenase</keyword>
<evidence type="ECO:0000256" key="7">
    <source>
        <dbReference type="ARBA" id="ARBA00023002"/>
    </source>
</evidence>
<evidence type="ECO:0000256" key="11">
    <source>
        <dbReference type="PIRSR" id="PIRSR602401-1"/>
    </source>
</evidence>
<dbReference type="InterPro" id="IPR050665">
    <property type="entry name" value="Cytochrome_P450_Monooxygen"/>
</dbReference>
<evidence type="ECO:0000256" key="9">
    <source>
        <dbReference type="ARBA" id="ARBA00023033"/>
    </source>
</evidence>
<evidence type="ECO:0000256" key="6">
    <source>
        <dbReference type="ARBA" id="ARBA00022989"/>
    </source>
</evidence>
<comment type="cofactor">
    <cofactor evidence="11">
        <name>heme</name>
        <dbReference type="ChEBI" id="CHEBI:30413"/>
    </cofactor>
</comment>
<evidence type="ECO:0000313" key="15">
    <source>
        <dbReference type="Proteomes" id="UP000289738"/>
    </source>
</evidence>
<name>A0A444Y0D8_ARAHY</name>
<feature type="binding site" description="axial binding residue" evidence="11">
    <location>
        <position position="467"/>
    </location>
    <ligand>
        <name>heme</name>
        <dbReference type="ChEBI" id="CHEBI:30413"/>
    </ligand>
    <ligandPart>
        <name>Fe</name>
        <dbReference type="ChEBI" id="CHEBI:18248"/>
    </ligandPart>
</feature>
<comment type="subcellular location">
    <subcellularLocation>
        <location evidence="1">Membrane</location>
        <topology evidence="1">Single-pass membrane protein</topology>
    </subcellularLocation>
</comment>
<dbReference type="GO" id="GO:0016020">
    <property type="term" value="C:membrane"/>
    <property type="evidence" value="ECO:0007669"/>
    <property type="project" value="UniProtKB-SubCell"/>
</dbReference>
<dbReference type="InterPro" id="IPR001128">
    <property type="entry name" value="Cyt_P450"/>
</dbReference>
<dbReference type="PROSITE" id="PS00086">
    <property type="entry name" value="CYTOCHROME_P450"/>
    <property type="match status" value="1"/>
</dbReference>
<dbReference type="EMBL" id="SDMP01000018">
    <property type="protein sequence ID" value="RYQ95394.1"/>
    <property type="molecule type" value="Genomic_DNA"/>
</dbReference>
<dbReference type="GO" id="GO:0020037">
    <property type="term" value="F:heme binding"/>
    <property type="evidence" value="ECO:0007669"/>
    <property type="project" value="InterPro"/>
</dbReference>
<evidence type="ECO:0000256" key="8">
    <source>
        <dbReference type="ARBA" id="ARBA00023004"/>
    </source>
</evidence>
<gene>
    <name evidence="14" type="ORF">Ahy_B08g090674</name>
</gene>
<keyword evidence="5 11" id="KW-0479">Metal-binding</keyword>
<dbReference type="InterPro" id="IPR036396">
    <property type="entry name" value="Cyt_P450_sf"/>
</dbReference>
<dbReference type="GO" id="GO:0004497">
    <property type="term" value="F:monooxygenase activity"/>
    <property type="evidence" value="ECO:0007669"/>
    <property type="project" value="UniProtKB-KW"/>
</dbReference>
<dbReference type="CDD" id="cd20642">
    <property type="entry name" value="CYP72"/>
    <property type="match status" value="1"/>
</dbReference>
<dbReference type="Gene3D" id="1.10.630.10">
    <property type="entry name" value="Cytochrome P450"/>
    <property type="match status" value="1"/>
</dbReference>
<evidence type="ECO:0000256" key="1">
    <source>
        <dbReference type="ARBA" id="ARBA00004167"/>
    </source>
</evidence>
<dbReference type="GO" id="GO:0016705">
    <property type="term" value="F:oxidoreductase activity, acting on paired donors, with incorporation or reduction of molecular oxygen"/>
    <property type="evidence" value="ECO:0007669"/>
    <property type="project" value="InterPro"/>
</dbReference>
<comment type="caution">
    <text evidence="14">The sequence shown here is derived from an EMBL/GenBank/DDBJ whole genome shotgun (WGS) entry which is preliminary data.</text>
</comment>
<dbReference type="SUPFAM" id="SSF48264">
    <property type="entry name" value="Cytochrome P450"/>
    <property type="match status" value="1"/>
</dbReference>
<keyword evidence="4 13" id="KW-0812">Transmembrane</keyword>
<dbReference type="STRING" id="3818.A0A444Y0D8"/>
<dbReference type="PANTHER" id="PTHR24282">
    <property type="entry name" value="CYTOCHROME P450 FAMILY MEMBER"/>
    <property type="match status" value="1"/>
</dbReference>
<dbReference type="GO" id="GO:0005506">
    <property type="term" value="F:iron ion binding"/>
    <property type="evidence" value="ECO:0007669"/>
    <property type="project" value="InterPro"/>
</dbReference>
<evidence type="ECO:0000256" key="10">
    <source>
        <dbReference type="ARBA" id="ARBA00023136"/>
    </source>
</evidence>
<comment type="similarity">
    <text evidence="2 12">Belongs to the cytochrome P450 family.</text>
</comment>
<dbReference type="FunFam" id="1.10.630.10:FF:000029">
    <property type="entry name" value="Cytochrome P450 734A1"/>
    <property type="match status" value="1"/>
</dbReference>
<evidence type="ECO:0000256" key="4">
    <source>
        <dbReference type="ARBA" id="ARBA00022692"/>
    </source>
</evidence>
<evidence type="ECO:0000256" key="2">
    <source>
        <dbReference type="ARBA" id="ARBA00010617"/>
    </source>
</evidence>
<keyword evidence="15" id="KW-1185">Reference proteome</keyword>
<feature type="transmembrane region" description="Helical" evidence="13">
    <location>
        <begin position="6"/>
        <end position="30"/>
    </location>
</feature>
<evidence type="ECO:0000256" key="13">
    <source>
        <dbReference type="SAM" id="Phobius"/>
    </source>
</evidence>
<sequence>MEATWTTAIAVTVMILAVIWGWKVLNWLWLTPKKLEKRLREQGFKGSPYRILVGDTREIVKMLKQSQSKPMDVSDDDILQRFYCYVQQNTNKYGKNSFLWYGPKPRVTIADPELIKDVLNKIHDFPKPHSNPLLRLLASGIVSYEGEKWNKHRRIINPAFTSENIKVMMPAFLISCTDMISKWEGMLSSDGSCEIDVWPFLQKLTSDVISRAAFGSSYEEGIRIFELQKEQAELTMKVLMNVYIPGWRFVPTKINRRMKEIDRDIKNSLKVMINNREKALKAGEATKNNDLLGILLESNHKEIQDHGNNKNIGMSIEDVIEECKLFYFAGEETTSTLLVWTMVLLSRYPDWQARAREEVLQVFGNQTPDFEGLSRLKIVTMIFYEVLRLYPPVIGLTRITHKDMKLGYLTLPAGVQLSLPTLLVHHDPELWGENAKEFNPTRFSEGVLKATNGRVSFFPFGWGPRICIGQNFAIVEAKMALSLILQHFSFKLSPSYTHAPINMITLQPQYGAHIGLHKVQT</sequence>
<evidence type="ECO:0000313" key="14">
    <source>
        <dbReference type="EMBL" id="RYQ95394.1"/>
    </source>
</evidence>
<dbReference type="InterPro" id="IPR002401">
    <property type="entry name" value="Cyt_P450_E_grp-I"/>
</dbReference>
<dbReference type="Pfam" id="PF00067">
    <property type="entry name" value="p450"/>
    <property type="match status" value="1"/>
</dbReference>
<dbReference type="AlphaFoldDB" id="A0A444Y0D8"/>
<evidence type="ECO:0008006" key="16">
    <source>
        <dbReference type="Google" id="ProtNLM"/>
    </source>
</evidence>
<keyword evidence="10 13" id="KW-0472">Membrane</keyword>
<evidence type="ECO:0000256" key="12">
    <source>
        <dbReference type="RuleBase" id="RU000461"/>
    </source>
</evidence>
<dbReference type="InterPro" id="IPR017972">
    <property type="entry name" value="Cyt_P450_CS"/>
</dbReference>
<accession>A0A444Y0D8</accession>
<protein>
    <recommendedName>
        <fullName evidence="16">Cytochrome P450</fullName>
    </recommendedName>
</protein>
<reference evidence="14 15" key="1">
    <citation type="submission" date="2019-01" db="EMBL/GenBank/DDBJ databases">
        <title>Sequencing of cultivated peanut Arachis hypogaea provides insights into genome evolution and oil improvement.</title>
        <authorList>
            <person name="Chen X."/>
        </authorList>
    </citation>
    <scope>NUCLEOTIDE SEQUENCE [LARGE SCALE GENOMIC DNA]</scope>
    <source>
        <strain evidence="15">cv. Fuhuasheng</strain>
        <tissue evidence="14">Leaves</tissue>
    </source>
</reference>
<keyword evidence="3 11" id="KW-0349">Heme</keyword>
<dbReference type="PRINTS" id="PR00385">
    <property type="entry name" value="P450"/>
</dbReference>
<dbReference type="PRINTS" id="PR00463">
    <property type="entry name" value="EP450I"/>
</dbReference>
<keyword evidence="6 13" id="KW-1133">Transmembrane helix</keyword>
<evidence type="ECO:0000256" key="3">
    <source>
        <dbReference type="ARBA" id="ARBA00022617"/>
    </source>
</evidence>
<dbReference type="Proteomes" id="UP000289738">
    <property type="component" value="Chromosome B08"/>
</dbReference>
<dbReference type="PANTHER" id="PTHR24282:SF255">
    <property type="entry name" value="CYTOCHROME P450 72A11-RELATED"/>
    <property type="match status" value="1"/>
</dbReference>
<proteinExistence type="inferred from homology"/>